<sequence length="162" mass="19121">MENNLTKEKRPERKRIRLKGFDYASPRPYLITICSHNKEPIFVNDNLNQLIIECLLAEKKNSGFKIFVYCLMPNHIHLLLSPYAQGISISRFIGAFKSKTTRLAWDFGIYGKLWQERFHDRIVRKNEALKTTGQYILDNPVRKGLAQKWQDYKYLGLIDSWL</sequence>
<dbReference type="InterPro" id="IPR002686">
    <property type="entry name" value="Transposase_17"/>
</dbReference>
<evidence type="ECO:0000313" key="3">
    <source>
        <dbReference type="Proteomes" id="UP000488506"/>
    </source>
</evidence>
<dbReference type="PANTHER" id="PTHR36966">
    <property type="entry name" value="REP-ASSOCIATED TYROSINE TRANSPOSASE"/>
    <property type="match status" value="1"/>
</dbReference>
<dbReference type="EMBL" id="WPAF01000007">
    <property type="protein sequence ID" value="KAF0134521.1"/>
    <property type="molecule type" value="Genomic_DNA"/>
</dbReference>
<evidence type="ECO:0000313" key="2">
    <source>
        <dbReference type="EMBL" id="KAF0134521.1"/>
    </source>
</evidence>
<dbReference type="GO" id="GO:0004803">
    <property type="term" value="F:transposase activity"/>
    <property type="evidence" value="ECO:0007669"/>
    <property type="project" value="InterPro"/>
</dbReference>
<accession>A0A833P050</accession>
<dbReference type="InterPro" id="IPR036515">
    <property type="entry name" value="Transposase_17_sf"/>
</dbReference>
<name>A0A833P050_UNCSA</name>
<dbReference type="Gene3D" id="3.30.70.1290">
    <property type="entry name" value="Transposase IS200-like"/>
    <property type="match status" value="1"/>
</dbReference>
<reference evidence="2 3" key="1">
    <citation type="submission" date="2019-12" db="EMBL/GenBank/DDBJ databases">
        <authorList>
            <person name="Wolfe R."/>
            <person name="Danczak R."/>
            <person name="Wilkins M."/>
        </authorList>
    </citation>
    <scope>NUCLEOTIDE SEQUENCE [LARGE SCALE GENOMIC DNA]</scope>
    <source>
        <strain evidence="2">X2_MaxBin.013</strain>
    </source>
</reference>
<dbReference type="Proteomes" id="UP000488506">
    <property type="component" value="Unassembled WGS sequence"/>
</dbReference>
<comment type="caution">
    <text evidence="2">The sequence shown here is derived from an EMBL/GenBank/DDBJ whole genome shotgun (WGS) entry which is preliminary data.</text>
</comment>
<dbReference type="PANTHER" id="PTHR36966:SF1">
    <property type="entry name" value="REP-ASSOCIATED TYROSINE TRANSPOSASE"/>
    <property type="match status" value="1"/>
</dbReference>
<organism evidence="2 3">
    <name type="scientific">Candidatus Saganbacteria bacterium</name>
    <dbReference type="NCBI Taxonomy" id="2575572"/>
    <lineage>
        <taxon>Bacteria</taxon>
        <taxon>Bacillati</taxon>
        <taxon>Saganbacteria</taxon>
    </lineage>
</organism>
<dbReference type="GO" id="GO:0043565">
    <property type="term" value="F:sequence-specific DNA binding"/>
    <property type="evidence" value="ECO:0007669"/>
    <property type="project" value="TreeGrafter"/>
</dbReference>
<dbReference type="AlphaFoldDB" id="A0A833P050"/>
<dbReference type="SMART" id="SM01321">
    <property type="entry name" value="Y1_Tnp"/>
    <property type="match status" value="1"/>
</dbReference>
<dbReference type="InterPro" id="IPR052715">
    <property type="entry name" value="RAYT_transposase"/>
</dbReference>
<dbReference type="NCBIfam" id="NF047646">
    <property type="entry name" value="REP_Tyr_transpos"/>
    <property type="match status" value="1"/>
</dbReference>
<feature type="domain" description="Transposase IS200-like" evidence="1">
    <location>
        <begin position="24"/>
        <end position="139"/>
    </location>
</feature>
<dbReference type="Pfam" id="PF01797">
    <property type="entry name" value="Y1_Tnp"/>
    <property type="match status" value="1"/>
</dbReference>
<dbReference type="SUPFAM" id="SSF143422">
    <property type="entry name" value="Transposase IS200-like"/>
    <property type="match status" value="1"/>
</dbReference>
<protein>
    <recommendedName>
        <fullName evidence="1">Transposase IS200-like domain-containing protein</fullName>
    </recommendedName>
</protein>
<dbReference type="GO" id="GO:0006313">
    <property type="term" value="P:DNA transposition"/>
    <property type="evidence" value="ECO:0007669"/>
    <property type="project" value="InterPro"/>
</dbReference>
<proteinExistence type="predicted"/>
<evidence type="ECO:0000259" key="1">
    <source>
        <dbReference type="SMART" id="SM01321"/>
    </source>
</evidence>
<gene>
    <name evidence="2" type="ORF">FD145_539</name>
</gene>